<feature type="region of interest" description="Disordered" evidence="1">
    <location>
        <begin position="88"/>
        <end position="123"/>
    </location>
</feature>
<dbReference type="RefSeq" id="WP_220479460.1">
    <property type="nucleotide sequence ID" value="NZ_JACGWZ010000001.1"/>
</dbReference>
<evidence type="ECO:0000259" key="2">
    <source>
        <dbReference type="Pfam" id="PF12323"/>
    </source>
</evidence>
<dbReference type="AlphaFoldDB" id="A0A839DMW9"/>
<dbReference type="Proteomes" id="UP000569329">
    <property type="component" value="Unassembled WGS sequence"/>
</dbReference>
<organism evidence="3 4">
    <name type="scientific">Halosaccharopolyspora lacisalsi</name>
    <dbReference type="NCBI Taxonomy" id="1000566"/>
    <lineage>
        <taxon>Bacteria</taxon>
        <taxon>Bacillati</taxon>
        <taxon>Actinomycetota</taxon>
        <taxon>Actinomycetes</taxon>
        <taxon>Pseudonocardiales</taxon>
        <taxon>Pseudonocardiaceae</taxon>
        <taxon>Halosaccharopolyspora</taxon>
    </lineage>
</organism>
<evidence type="ECO:0000313" key="4">
    <source>
        <dbReference type="Proteomes" id="UP000569329"/>
    </source>
</evidence>
<feature type="domain" description="Transposase putative helix-turn-helix" evidence="2">
    <location>
        <begin position="1"/>
        <end position="44"/>
    </location>
</feature>
<keyword evidence="4" id="KW-1185">Reference proteome</keyword>
<dbReference type="EMBL" id="JACGWZ010000001">
    <property type="protein sequence ID" value="MBA8823302.1"/>
    <property type="molecule type" value="Genomic_DNA"/>
</dbReference>
<gene>
    <name evidence="3" type="ORF">FHX42_000631</name>
</gene>
<evidence type="ECO:0000313" key="3">
    <source>
        <dbReference type="EMBL" id="MBA8823302.1"/>
    </source>
</evidence>
<dbReference type="InterPro" id="IPR021027">
    <property type="entry name" value="Transposase_put_HTH"/>
</dbReference>
<name>A0A839DMW9_9PSEU</name>
<protein>
    <submittedName>
        <fullName evidence="3">Transposase</fullName>
    </submittedName>
</protein>
<sequence>MQLRYRYRLHPTEQQRRALAQAFGNARVVCNEAVRARRDAYWQGEAFPTGPVSSKRLITDAKRIDERGWLGECSNIVLRQAIRLASNGFPSGATARSDRPAPERRESRLVVGPAQRAEFGHDR</sequence>
<comment type="caution">
    <text evidence="3">The sequence shown here is derived from an EMBL/GenBank/DDBJ whole genome shotgun (WGS) entry which is preliminary data.</text>
</comment>
<proteinExistence type="predicted"/>
<accession>A0A839DMW9</accession>
<feature type="compositionally biased region" description="Basic and acidic residues" evidence="1">
    <location>
        <begin position="96"/>
        <end position="108"/>
    </location>
</feature>
<reference evidence="3 4" key="1">
    <citation type="submission" date="2020-07" db="EMBL/GenBank/DDBJ databases">
        <title>Sequencing the genomes of 1000 actinobacteria strains.</title>
        <authorList>
            <person name="Klenk H.-P."/>
        </authorList>
    </citation>
    <scope>NUCLEOTIDE SEQUENCE [LARGE SCALE GENOMIC DNA]</scope>
    <source>
        <strain evidence="3 4">DSM 45975</strain>
    </source>
</reference>
<dbReference type="Pfam" id="PF12323">
    <property type="entry name" value="HTH_OrfB_IS605"/>
    <property type="match status" value="1"/>
</dbReference>
<evidence type="ECO:0000256" key="1">
    <source>
        <dbReference type="SAM" id="MobiDB-lite"/>
    </source>
</evidence>